<proteinExistence type="predicted"/>
<feature type="region of interest" description="Disordered" evidence="1">
    <location>
        <begin position="1"/>
        <end position="21"/>
    </location>
</feature>
<dbReference type="EMBL" id="CABQ01000321">
    <property type="protein sequence ID" value="CBI09110.1"/>
    <property type="molecule type" value="Genomic_DNA"/>
</dbReference>
<sequence>MPRGWSGADVRLAGDFRTPGHKRWSTEEANLLYVAGTRGMRSLSLDDVLADGLGLGGKSSYREAAPQCAEREQRRESKKPSRSPRSEEVGVGI</sequence>
<evidence type="ECO:0000313" key="2">
    <source>
        <dbReference type="EMBL" id="CBI09110.1"/>
    </source>
</evidence>
<organism evidence="2">
    <name type="scientific">mine drainage metagenome</name>
    <dbReference type="NCBI Taxonomy" id="410659"/>
    <lineage>
        <taxon>unclassified sequences</taxon>
        <taxon>metagenomes</taxon>
        <taxon>ecological metagenomes</taxon>
    </lineage>
</organism>
<dbReference type="AlphaFoldDB" id="E6QPD9"/>
<protein>
    <submittedName>
        <fullName evidence="2">Uncharacterized protein</fullName>
    </submittedName>
</protein>
<accession>E6QPD9</accession>
<evidence type="ECO:0000256" key="1">
    <source>
        <dbReference type="SAM" id="MobiDB-lite"/>
    </source>
</evidence>
<comment type="caution">
    <text evidence="2">The sequence shown here is derived from an EMBL/GenBank/DDBJ whole genome shotgun (WGS) entry which is preliminary data.</text>
</comment>
<feature type="compositionally biased region" description="Basic and acidic residues" evidence="1">
    <location>
        <begin position="69"/>
        <end position="93"/>
    </location>
</feature>
<feature type="region of interest" description="Disordered" evidence="1">
    <location>
        <begin position="56"/>
        <end position="93"/>
    </location>
</feature>
<name>E6QPD9_9ZZZZ</name>
<reference evidence="2" key="1">
    <citation type="submission" date="2009-10" db="EMBL/GenBank/DDBJ databases">
        <title>Diversity of trophic interactions inside an arsenic-rich microbial ecosystem.</title>
        <authorList>
            <person name="Bertin P.N."/>
            <person name="Heinrich-Salmeron A."/>
            <person name="Pelletier E."/>
            <person name="Goulhen-Chollet F."/>
            <person name="Arsene-Ploetze F."/>
            <person name="Gallien S."/>
            <person name="Calteau A."/>
            <person name="Vallenet D."/>
            <person name="Casiot C."/>
            <person name="Chane-Woon-Ming B."/>
            <person name="Giloteaux L."/>
            <person name="Barakat M."/>
            <person name="Bonnefoy V."/>
            <person name="Bruneel O."/>
            <person name="Chandler M."/>
            <person name="Cleiss J."/>
            <person name="Duran R."/>
            <person name="Elbaz-Poulichet F."/>
            <person name="Fonknechten N."/>
            <person name="Lauga B."/>
            <person name="Mornico D."/>
            <person name="Ortet P."/>
            <person name="Schaeffer C."/>
            <person name="Siguier P."/>
            <person name="Alexander Thil Smith A."/>
            <person name="Van Dorsselaer A."/>
            <person name="Weissenbach J."/>
            <person name="Medigue C."/>
            <person name="Le Paslier D."/>
        </authorList>
    </citation>
    <scope>NUCLEOTIDE SEQUENCE</scope>
</reference>
<gene>
    <name evidence="2" type="ORF">CARN6_2663</name>
</gene>